<organism evidence="1 2">
    <name type="scientific">Undibacterium umbellatum</name>
    <dbReference type="NCBI Taxonomy" id="2762300"/>
    <lineage>
        <taxon>Bacteria</taxon>
        <taxon>Pseudomonadati</taxon>
        <taxon>Pseudomonadota</taxon>
        <taxon>Betaproteobacteria</taxon>
        <taxon>Burkholderiales</taxon>
        <taxon>Oxalobacteraceae</taxon>
        <taxon>Undibacterium</taxon>
    </lineage>
</organism>
<dbReference type="RefSeq" id="WP_186955108.1">
    <property type="nucleotide sequence ID" value="NZ_JACOFX010000011.1"/>
</dbReference>
<comment type="caution">
    <text evidence="1">The sequence shown here is derived from an EMBL/GenBank/DDBJ whole genome shotgun (WGS) entry which is preliminary data.</text>
</comment>
<gene>
    <name evidence="1" type="ORF">H8L47_18615</name>
</gene>
<keyword evidence="2" id="KW-1185">Reference proteome</keyword>
<name>A0ABR6ZE22_9BURK</name>
<reference evidence="1 2" key="1">
    <citation type="submission" date="2020-08" db="EMBL/GenBank/DDBJ databases">
        <title>Novel species isolated from subtropical streams in China.</title>
        <authorList>
            <person name="Lu H."/>
        </authorList>
    </citation>
    <scope>NUCLEOTIDE SEQUENCE [LARGE SCALE GENOMIC DNA]</scope>
    <source>
        <strain evidence="1 2">NL8W</strain>
    </source>
</reference>
<sequence length="156" mass="17519">MKNVYTVNDIARLKKKSQLNVQEQNALTEHAQRSETYYWRVHAIPSALRNVGLARGIDWDRSIIVDLHIDYPGVSNLYGMLLSQDERFIRFDIDADEKHETILTVYEWSDCTAEQNLNAHNRGTGMGKGALALLIRHEILGPPPPATPAHTKAGSG</sequence>
<proteinExistence type="predicted"/>
<protein>
    <submittedName>
        <fullName evidence="1">Uncharacterized protein</fullName>
    </submittedName>
</protein>
<dbReference type="Proteomes" id="UP000646911">
    <property type="component" value="Unassembled WGS sequence"/>
</dbReference>
<evidence type="ECO:0000313" key="1">
    <source>
        <dbReference type="EMBL" id="MBC3909580.1"/>
    </source>
</evidence>
<dbReference type="EMBL" id="JACOFX010000011">
    <property type="protein sequence ID" value="MBC3909580.1"/>
    <property type="molecule type" value="Genomic_DNA"/>
</dbReference>
<accession>A0ABR6ZE22</accession>
<evidence type="ECO:0000313" key="2">
    <source>
        <dbReference type="Proteomes" id="UP000646911"/>
    </source>
</evidence>